<dbReference type="SUPFAM" id="SSF117892">
    <property type="entry name" value="Band 7/SPFH domain"/>
    <property type="match status" value="1"/>
</dbReference>
<protein>
    <recommendedName>
        <fullName evidence="4">Flotillin</fullName>
    </recommendedName>
</protein>
<sequence length="648" mass="72253">MVFYTCGPNEAMVVSGFCRSPPIMVAGGRVFVLPCLQQIQRISLNTLTLNVKSEKVYTRHGVPISVTGIAQVKIQGQNKEMLAAACQMFLGKTEHEVAQISLETLEGHQRAIMAHMTVEEIYKDRKKFSEQVFKVASSDLVNMGISVVSYTLKDIHDDQDYLNSLGKARTAQVQKDARIGEALAKRDAGIKEAQAMQEKISAQYVNEIEMAKAQRNFELKKAAYDIEVNTRKAESDLAYQLQVAKTKQKIEEQKVQVEVVERAQQILLQDQEINRKEKELEAQIKKPADAERYRLEKMAEAERMKLVTEAEAEAEAIRVKGEARAYAIEVKARADAEQMAKKAEAFQDYQDAAIVDMLLEKLPEIAEEISKPLTQVKKIKMVSSGGSEVGAAKITGEVLDILNRLPDTVERLTGININQKVSSDVISYKRALIKAFLESRLQECFDRRSAAVTEVSCSSQSEGADTSPDWEIRISAHAQLEQFAGLCMELYGNCRSPSQLIEEAEDGCVELHWKNLRRGLPVNHCCYISDPQEPCLICLNGYCCCNEYKAIENAGSCSVHSAELRYPLALSIGSGPDWQSVGSGKCQRDCSALLMSGTTRYPRNRFRPTSQCSGRVRVELFSCSPRLPPSNADFIVSRLLVRPIIVMS</sequence>
<dbReference type="GO" id="GO:1901890">
    <property type="term" value="P:positive regulation of cell junction assembly"/>
    <property type="evidence" value="ECO:0007669"/>
    <property type="project" value="TreeGrafter"/>
</dbReference>
<dbReference type="AlphaFoldDB" id="A0A974C441"/>
<reference evidence="7" key="1">
    <citation type="journal article" date="2016" name="Nature">
        <title>Genome evolution in the allotetraploid frog Xenopus laevis.</title>
        <authorList>
            <person name="Session A.M."/>
            <person name="Uno Y."/>
            <person name="Kwon T."/>
            <person name="Chapman J.A."/>
            <person name="Toyoda A."/>
            <person name="Takahashi S."/>
            <person name="Fukui A."/>
            <person name="Hikosaka A."/>
            <person name="Suzuki A."/>
            <person name="Kondo M."/>
            <person name="van Heeringen S.J."/>
            <person name="Quigley I."/>
            <person name="Heinz S."/>
            <person name="Ogino H."/>
            <person name="Ochi H."/>
            <person name="Hellsten U."/>
            <person name="Lyons J.B."/>
            <person name="Simakov O."/>
            <person name="Putnam N."/>
            <person name="Stites J."/>
            <person name="Kuroki Y."/>
            <person name="Tanaka T."/>
            <person name="Michiue T."/>
            <person name="Watanabe M."/>
            <person name="Bogdanovic O."/>
            <person name="Lister R."/>
            <person name="Georgiou G."/>
            <person name="Paranjpe S.S."/>
            <person name="van Kruijsbergen I."/>
            <person name="Shu S."/>
            <person name="Carlson J."/>
            <person name="Kinoshita T."/>
            <person name="Ohta Y."/>
            <person name="Mawaribuchi S."/>
            <person name="Jenkins J."/>
            <person name="Grimwood J."/>
            <person name="Schmutz J."/>
            <person name="Mitros T."/>
            <person name="Mozaffari S.V."/>
            <person name="Suzuki Y."/>
            <person name="Haramoto Y."/>
            <person name="Yamamoto T.S."/>
            <person name="Takagi C."/>
            <person name="Heald R."/>
            <person name="Miller K."/>
            <person name="Haudenschild C."/>
            <person name="Kitzman J."/>
            <person name="Nakayama T."/>
            <person name="Izutsu Y."/>
            <person name="Robert J."/>
            <person name="Fortriede J."/>
            <person name="Burns K."/>
            <person name="Lotay V."/>
            <person name="Karimi K."/>
            <person name="Yasuoka Y."/>
            <person name="Dichmann D.S."/>
            <person name="Flajnik M.F."/>
            <person name="Houston D.W."/>
            <person name="Shendure J."/>
            <person name="DuPasquier L."/>
            <person name="Vize P.D."/>
            <person name="Zorn A.M."/>
            <person name="Ito M."/>
            <person name="Marcotte E.M."/>
            <person name="Wallingford J.B."/>
            <person name="Ito Y."/>
            <person name="Asashima M."/>
            <person name="Ueno N."/>
            <person name="Matsuda Y."/>
            <person name="Veenstra G.J."/>
            <person name="Fujiyama A."/>
            <person name="Harland R.M."/>
            <person name="Taira M."/>
            <person name="Rokhsar D.S."/>
        </authorList>
    </citation>
    <scope>NUCLEOTIDE SEQUENCE [LARGE SCALE GENOMIC DNA]</scope>
    <source>
        <strain evidence="7">J</strain>
    </source>
</reference>
<dbReference type="GO" id="GO:0045807">
    <property type="term" value="P:positive regulation of endocytosis"/>
    <property type="evidence" value="ECO:0007669"/>
    <property type="project" value="TreeGrafter"/>
</dbReference>
<dbReference type="PANTHER" id="PTHR13806:SF46">
    <property type="entry name" value="FLOTILLIN-1-RELATED"/>
    <property type="match status" value="1"/>
</dbReference>
<dbReference type="InterPro" id="IPR036013">
    <property type="entry name" value="Band_7/SPFH_dom_sf"/>
</dbReference>
<dbReference type="InterPro" id="IPR001107">
    <property type="entry name" value="Band_7"/>
</dbReference>
<evidence type="ECO:0000256" key="4">
    <source>
        <dbReference type="RuleBase" id="RU366054"/>
    </source>
</evidence>
<dbReference type="GO" id="GO:0002020">
    <property type="term" value="F:protease binding"/>
    <property type="evidence" value="ECO:0007669"/>
    <property type="project" value="TreeGrafter"/>
</dbReference>
<name>A0A974C441_XENLA</name>
<comment type="similarity">
    <text evidence="1 4">Belongs to the band 7/mec-2 family. Flotillin subfamily.</text>
</comment>
<dbReference type="GO" id="GO:0070528">
    <property type="term" value="P:protein kinase C signaling"/>
    <property type="evidence" value="ECO:0007669"/>
    <property type="project" value="TreeGrafter"/>
</dbReference>
<accession>A0A974C441</accession>
<comment type="subcellular location">
    <subcellularLocation>
        <location evidence="4">Membrane</location>
    </subcellularLocation>
    <subcellularLocation>
        <location evidence="4">Endosome</location>
    </subcellularLocation>
</comment>
<organism evidence="6 7">
    <name type="scientific">Xenopus laevis</name>
    <name type="common">African clawed frog</name>
    <dbReference type="NCBI Taxonomy" id="8355"/>
    <lineage>
        <taxon>Eukaryota</taxon>
        <taxon>Metazoa</taxon>
        <taxon>Chordata</taxon>
        <taxon>Craniata</taxon>
        <taxon>Vertebrata</taxon>
        <taxon>Euteleostomi</taxon>
        <taxon>Amphibia</taxon>
        <taxon>Batrachia</taxon>
        <taxon>Anura</taxon>
        <taxon>Pipoidea</taxon>
        <taxon>Pipidae</taxon>
        <taxon>Xenopodinae</taxon>
        <taxon>Xenopus</taxon>
        <taxon>Xenopus</taxon>
    </lineage>
</organism>
<comment type="subunit">
    <text evidence="4">Heterooligomeric complex.</text>
</comment>
<dbReference type="Pfam" id="PF15975">
    <property type="entry name" value="Flot"/>
    <property type="match status" value="1"/>
</dbReference>
<evidence type="ECO:0000256" key="2">
    <source>
        <dbReference type="ARBA" id="ARBA00022753"/>
    </source>
</evidence>
<dbReference type="OMA" id="AMSAPHN"/>
<evidence type="ECO:0000256" key="3">
    <source>
        <dbReference type="ARBA" id="ARBA00023136"/>
    </source>
</evidence>
<dbReference type="GO" id="GO:0072659">
    <property type="term" value="P:protein localization to plasma membrane"/>
    <property type="evidence" value="ECO:0007669"/>
    <property type="project" value="TreeGrafter"/>
</dbReference>
<dbReference type="GO" id="GO:0005768">
    <property type="term" value="C:endosome"/>
    <property type="evidence" value="ECO:0007669"/>
    <property type="project" value="UniProtKB-SubCell"/>
</dbReference>
<dbReference type="GO" id="GO:2000049">
    <property type="term" value="P:positive regulation of cell-cell adhesion mediated by cadherin"/>
    <property type="evidence" value="ECO:0007669"/>
    <property type="project" value="TreeGrafter"/>
</dbReference>
<dbReference type="Gene3D" id="3.30.479.30">
    <property type="entry name" value="Band 7 domain"/>
    <property type="match status" value="1"/>
</dbReference>
<evidence type="ECO:0000259" key="5">
    <source>
        <dbReference type="SMART" id="SM00244"/>
    </source>
</evidence>
<feature type="domain" description="Band 7" evidence="5">
    <location>
        <begin position="85"/>
        <end position="267"/>
    </location>
</feature>
<dbReference type="CDD" id="cd03399">
    <property type="entry name" value="SPFH_flotillin"/>
    <property type="match status" value="1"/>
</dbReference>
<dbReference type="GO" id="GO:0002090">
    <property type="term" value="P:regulation of receptor internalization"/>
    <property type="evidence" value="ECO:0007669"/>
    <property type="project" value="TreeGrafter"/>
</dbReference>
<gene>
    <name evidence="6" type="ORF">XELAEV_18042476mg</name>
</gene>
<evidence type="ECO:0000256" key="1">
    <source>
        <dbReference type="ARBA" id="ARBA00007161"/>
    </source>
</evidence>
<dbReference type="GO" id="GO:0016600">
    <property type="term" value="C:flotillin complex"/>
    <property type="evidence" value="ECO:0007669"/>
    <property type="project" value="TreeGrafter"/>
</dbReference>
<dbReference type="EMBL" id="CM004481">
    <property type="protein sequence ID" value="OCT66218.1"/>
    <property type="molecule type" value="Genomic_DNA"/>
</dbReference>
<dbReference type="Proteomes" id="UP000694892">
    <property type="component" value="Chromosome 8S"/>
</dbReference>
<proteinExistence type="inferred from homology"/>
<dbReference type="Pfam" id="PF01145">
    <property type="entry name" value="Band_7"/>
    <property type="match status" value="1"/>
</dbReference>
<evidence type="ECO:0000313" key="7">
    <source>
        <dbReference type="Proteomes" id="UP000694892"/>
    </source>
</evidence>
<dbReference type="FunFam" id="3.30.479.30:FF:000003">
    <property type="entry name" value="Flotillin 2"/>
    <property type="match status" value="1"/>
</dbReference>
<dbReference type="InterPro" id="IPR031905">
    <property type="entry name" value="Flotillin_C"/>
</dbReference>
<keyword evidence="3 4" id="KW-0472">Membrane</keyword>
<dbReference type="SMART" id="SM00244">
    <property type="entry name" value="PHB"/>
    <property type="match status" value="1"/>
</dbReference>
<dbReference type="InterPro" id="IPR027705">
    <property type="entry name" value="Flotillin_fam"/>
</dbReference>
<keyword evidence="2" id="KW-0967">Endosome</keyword>
<dbReference type="PANTHER" id="PTHR13806">
    <property type="entry name" value="FLOTILLIN-RELATED"/>
    <property type="match status" value="1"/>
</dbReference>
<evidence type="ECO:0000313" key="6">
    <source>
        <dbReference type="EMBL" id="OCT66218.1"/>
    </source>
</evidence>